<organism evidence="6 7">
    <name type="scientific">Plasticicumulans lactativorans</name>
    <dbReference type="NCBI Taxonomy" id="1133106"/>
    <lineage>
        <taxon>Bacteria</taxon>
        <taxon>Pseudomonadati</taxon>
        <taxon>Pseudomonadota</taxon>
        <taxon>Gammaproteobacteria</taxon>
        <taxon>Candidatus Competibacteraceae</taxon>
        <taxon>Plasticicumulans</taxon>
    </lineage>
</organism>
<keyword evidence="2 4" id="KW-0238">DNA-binding</keyword>
<dbReference type="InterPro" id="IPR001647">
    <property type="entry name" value="HTH_TetR"/>
</dbReference>
<dbReference type="PANTHER" id="PTHR47506">
    <property type="entry name" value="TRANSCRIPTIONAL REGULATORY PROTEIN"/>
    <property type="match status" value="1"/>
</dbReference>
<evidence type="ECO:0000313" key="6">
    <source>
        <dbReference type="EMBL" id="TCO80785.1"/>
    </source>
</evidence>
<dbReference type="InterPro" id="IPR009057">
    <property type="entry name" value="Homeodomain-like_sf"/>
</dbReference>
<feature type="DNA-binding region" description="H-T-H motif" evidence="4">
    <location>
        <begin position="53"/>
        <end position="72"/>
    </location>
</feature>
<reference evidence="6 7" key="1">
    <citation type="submission" date="2019-03" db="EMBL/GenBank/DDBJ databases">
        <title>Genomic Encyclopedia of Type Strains, Phase IV (KMG-IV): sequencing the most valuable type-strain genomes for metagenomic binning, comparative biology and taxonomic classification.</title>
        <authorList>
            <person name="Goeker M."/>
        </authorList>
    </citation>
    <scope>NUCLEOTIDE SEQUENCE [LARGE SCALE GENOMIC DNA]</scope>
    <source>
        <strain evidence="6 7">DSM 25287</strain>
    </source>
</reference>
<protein>
    <submittedName>
        <fullName evidence="6">TetR family transcriptional regulator</fullName>
    </submittedName>
</protein>
<dbReference type="PRINTS" id="PR00455">
    <property type="entry name" value="HTHTETR"/>
</dbReference>
<dbReference type="Gene3D" id="1.10.357.10">
    <property type="entry name" value="Tetracycline Repressor, domain 2"/>
    <property type="match status" value="1"/>
</dbReference>
<evidence type="ECO:0000256" key="2">
    <source>
        <dbReference type="ARBA" id="ARBA00023125"/>
    </source>
</evidence>
<comment type="caution">
    <text evidence="6">The sequence shown here is derived from an EMBL/GenBank/DDBJ whole genome shotgun (WGS) entry which is preliminary data.</text>
</comment>
<evidence type="ECO:0000256" key="1">
    <source>
        <dbReference type="ARBA" id="ARBA00023015"/>
    </source>
</evidence>
<evidence type="ECO:0000259" key="5">
    <source>
        <dbReference type="PROSITE" id="PS50977"/>
    </source>
</evidence>
<dbReference type="InterPro" id="IPR036271">
    <property type="entry name" value="Tet_transcr_reg_TetR-rel_C_sf"/>
</dbReference>
<dbReference type="Pfam" id="PF00440">
    <property type="entry name" value="TetR_N"/>
    <property type="match status" value="1"/>
</dbReference>
<dbReference type="AlphaFoldDB" id="A0A4R2LMV2"/>
<accession>A0A4R2LMV2</accession>
<keyword evidence="7" id="KW-1185">Reference proteome</keyword>
<keyword evidence="3" id="KW-0804">Transcription</keyword>
<dbReference type="RefSeq" id="WP_132543057.1">
    <property type="nucleotide sequence ID" value="NZ_SLWY01000012.1"/>
</dbReference>
<evidence type="ECO:0000256" key="3">
    <source>
        <dbReference type="ARBA" id="ARBA00023163"/>
    </source>
</evidence>
<evidence type="ECO:0000313" key="7">
    <source>
        <dbReference type="Proteomes" id="UP000295765"/>
    </source>
</evidence>
<dbReference type="EMBL" id="SLWY01000012">
    <property type="protein sequence ID" value="TCO80785.1"/>
    <property type="molecule type" value="Genomic_DNA"/>
</dbReference>
<dbReference type="PANTHER" id="PTHR47506:SF1">
    <property type="entry name" value="HTH-TYPE TRANSCRIPTIONAL REGULATOR YJDC"/>
    <property type="match status" value="1"/>
</dbReference>
<name>A0A4R2LMV2_9GAMM</name>
<dbReference type="SUPFAM" id="SSF48498">
    <property type="entry name" value="Tetracyclin repressor-like, C-terminal domain"/>
    <property type="match status" value="1"/>
</dbReference>
<gene>
    <name evidence="6" type="ORF">EV699_112125</name>
</gene>
<dbReference type="OrthoDB" id="116240at2"/>
<dbReference type="GO" id="GO:0003677">
    <property type="term" value="F:DNA binding"/>
    <property type="evidence" value="ECO:0007669"/>
    <property type="project" value="UniProtKB-UniRule"/>
</dbReference>
<proteinExistence type="predicted"/>
<dbReference type="Proteomes" id="UP000295765">
    <property type="component" value="Unassembled WGS sequence"/>
</dbReference>
<evidence type="ECO:0000256" key="4">
    <source>
        <dbReference type="PROSITE-ProRule" id="PRU00335"/>
    </source>
</evidence>
<feature type="domain" description="HTH tetR-type" evidence="5">
    <location>
        <begin position="30"/>
        <end position="90"/>
    </location>
</feature>
<sequence>MNEQRSSAITAAAEAAPGKEDACCAGKKTGRVRDRIFATARELFSRHGVRGVGVDAIASEAGTNKMSFYRSFSSKDELVAECLCESEREFWAWWDGLVAPYAGDPRRQIEALFDGFVAKVCSDQDRTRGCALASAVVEITEEEHPGRRVAVGFKAEVRRRLRQWASELGAHEPDALGDALLLLMDGSYLSRLAFGGDGPIRVAGRAARALIDAHTAAPAPPAPDPDATR</sequence>
<dbReference type="PROSITE" id="PS50977">
    <property type="entry name" value="HTH_TETR_2"/>
    <property type="match status" value="1"/>
</dbReference>
<keyword evidence="1" id="KW-0805">Transcription regulation</keyword>
<dbReference type="SUPFAM" id="SSF46689">
    <property type="entry name" value="Homeodomain-like"/>
    <property type="match status" value="1"/>
</dbReference>